<gene>
    <name evidence="2" type="ORF">G3M70_12145</name>
</gene>
<dbReference type="KEGG" id="nli:G3M70_12145"/>
<evidence type="ECO:0000256" key="1">
    <source>
        <dbReference type="SAM" id="Phobius"/>
    </source>
</evidence>
<proteinExistence type="predicted"/>
<dbReference type="Proteomes" id="UP000594688">
    <property type="component" value="Chromosome"/>
</dbReference>
<evidence type="ECO:0000313" key="3">
    <source>
        <dbReference type="Proteomes" id="UP000594688"/>
    </source>
</evidence>
<name>A0A7T0BX19_9BACT</name>
<feature type="transmembrane region" description="Helical" evidence="1">
    <location>
        <begin position="127"/>
        <end position="149"/>
    </location>
</feature>
<sequence length="158" mass="18898">MNDNAENSVHQEVLSEVEEEQREKLGRRICFWLALVVSIVAAFFYFHNNPQESEEVQRMRLYFKENKRTVMEFLRLPHDKLEAFAKKQNHPFFMSFVKASVNEKGRIKAMIHNSVDYSPNQYWFNLFFLWMLVFLGVWFIALMAQAVLIQVKRNSRVT</sequence>
<keyword evidence="1" id="KW-0472">Membrane</keyword>
<accession>A0A7T0BX19</accession>
<keyword evidence="1" id="KW-0812">Transmembrane</keyword>
<feature type="transmembrane region" description="Helical" evidence="1">
    <location>
        <begin position="29"/>
        <end position="46"/>
    </location>
</feature>
<dbReference type="AlphaFoldDB" id="A0A7T0BX19"/>
<reference evidence="2 3" key="1">
    <citation type="submission" date="2020-02" db="EMBL/GenBank/DDBJ databases">
        <title>Genomic and physiological characterization of two novel Nitrospinaceae genera.</title>
        <authorList>
            <person name="Mueller A.J."/>
            <person name="Jung M.-Y."/>
            <person name="Strachan C.R."/>
            <person name="Herbold C.W."/>
            <person name="Kirkegaard R.H."/>
            <person name="Daims H."/>
        </authorList>
    </citation>
    <scope>NUCLEOTIDE SEQUENCE [LARGE SCALE GENOMIC DNA]</scope>
    <source>
        <strain evidence="2">EB</strain>
    </source>
</reference>
<keyword evidence="1" id="KW-1133">Transmembrane helix</keyword>
<organism evidence="2 3">
    <name type="scientific">Candidatus Nitronauta litoralis</name>
    <dbReference type="NCBI Taxonomy" id="2705533"/>
    <lineage>
        <taxon>Bacteria</taxon>
        <taxon>Pseudomonadati</taxon>
        <taxon>Nitrospinota/Tectimicrobiota group</taxon>
        <taxon>Nitrospinota</taxon>
        <taxon>Nitrospinia</taxon>
        <taxon>Nitrospinales</taxon>
        <taxon>Nitrospinaceae</taxon>
        <taxon>Candidatus Nitronauta</taxon>
    </lineage>
</organism>
<protein>
    <submittedName>
        <fullName evidence="2">Uncharacterized protein</fullName>
    </submittedName>
</protein>
<dbReference type="EMBL" id="CP048685">
    <property type="protein sequence ID" value="QPJ62582.1"/>
    <property type="molecule type" value="Genomic_DNA"/>
</dbReference>
<evidence type="ECO:0000313" key="2">
    <source>
        <dbReference type="EMBL" id="QPJ62582.1"/>
    </source>
</evidence>